<dbReference type="PANTHER" id="PTHR30591">
    <property type="entry name" value="RECBCD ENZYME SUBUNIT RECC"/>
    <property type="match status" value="1"/>
</dbReference>
<evidence type="ECO:0000256" key="6">
    <source>
        <dbReference type="ARBA" id="ARBA00022839"/>
    </source>
</evidence>
<sequence>MLQLYHSNRLESLADGLALLTQMPAGSPLAPETVLVQSNGMARWLALRLAERNGVCANLRFPYPAAYTWELFCTLLAEVPERSVYNPDILTWRLMSVLPQLKEEPGFEPLAHYLHGGDELARYELARRLADVFDQYLVYRPDWILAWEQGEEDHWQARLWRRLTEAGGAHRAALLERCLTALRSGEVAADKLPARLSVFGLSNLPPPLLTLLTELGRHIPIHLFLLSPTEDYWGDLRSEREIYRQAADADPEALYLATGNKLLASLGRQGRDFHELLLDQGPEEEALYEPPAGDSLLGGLQLDILELRNRGEDGERTMLAAADNSVQVHNCHSRMRELEVLHDQLLALFDGYPDLTPADVVVMTPDIEAYVPYIEAVFGTAEPHRIPYTIADRSLRAEEPVAEAFLQLLELVESRFDADQVTSLLALPAVQRRFDIDEHELPRLHDWIRRNGIRWGVDAAHRAELELPAEEANSWRAGLRRMLLGYALPGDERRLFAGTLPFDEVEGGVAELAGRLAEFLENLFRLPASLAGKRSAADWQLALNQVLERFFLGDEGEETALQAIREALADLRAEVEAGGCDEALSLAVVLSHLRGALSAAGRAGSFLGGGVTFCAMVPMRSIPFEVVCLIGVNDGEYPRQHRPAGSIWWLRSLAEGIARRAAKTAICS</sequence>
<dbReference type="NCBIfam" id="TIGR01450">
    <property type="entry name" value="recC"/>
    <property type="match status" value="1"/>
</dbReference>
<dbReference type="HAMAP" id="MF_01486">
    <property type="entry name" value="RecC"/>
    <property type="match status" value="1"/>
</dbReference>
<evidence type="ECO:0000256" key="7">
    <source>
        <dbReference type="ARBA" id="ARBA00022840"/>
    </source>
</evidence>
<dbReference type="GO" id="GO:0000724">
    <property type="term" value="P:double-strand break repair via homologous recombination"/>
    <property type="evidence" value="ECO:0007669"/>
    <property type="project" value="UniProtKB-UniRule"/>
</dbReference>
<organism evidence="11 12">
    <name type="scientific">Alkalilimnicola ehrlichii</name>
    <dbReference type="NCBI Taxonomy" id="351052"/>
    <lineage>
        <taxon>Bacteria</taxon>
        <taxon>Pseudomonadati</taxon>
        <taxon>Pseudomonadota</taxon>
        <taxon>Gammaproteobacteria</taxon>
        <taxon>Chromatiales</taxon>
        <taxon>Ectothiorhodospiraceae</taxon>
        <taxon>Alkalilimnicola</taxon>
    </lineage>
</organism>
<proteinExistence type="inferred from homology"/>
<evidence type="ECO:0000256" key="3">
    <source>
        <dbReference type="ARBA" id="ARBA00022763"/>
    </source>
</evidence>
<evidence type="ECO:0000256" key="8">
    <source>
        <dbReference type="ARBA" id="ARBA00023125"/>
    </source>
</evidence>
<keyword evidence="6 10" id="KW-0269">Exonuclease</keyword>
<dbReference type="OrthoDB" id="9762834at2"/>
<dbReference type="GO" id="GO:0003678">
    <property type="term" value="F:DNA helicase activity"/>
    <property type="evidence" value="ECO:0007669"/>
    <property type="project" value="UniProtKB-UniRule"/>
</dbReference>
<reference evidence="12" key="1">
    <citation type="submission" date="2017-05" db="EMBL/GenBank/DDBJ databases">
        <authorList>
            <person name="Sharma S."/>
            <person name="Sidhu C."/>
            <person name="Pinnaka A.K."/>
        </authorList>
    </citation>
    <scope>NUCLEOTIDE SEQUENCE [LARGE SCALE GENOMIC DNA]</scope>
    <source>
        <strain evidence="12">AK93</strain>
    </source>
</reference>
<dbReference type="Gene3D" id="1.10.486.10">
    <property type="entry name" value="PCRA, domain 4"/>
    <property type="match status" value="1"/>
</dbReference>
<dbReference type="SUPFAM" id="SSF52540">
    <property type="entry name" value="P-loop containing nucleoside triphosphate hydrolases"/>
    <property type="match status" value="2"/>
</dbReference>
<keyword evidence="5 10" id="KW-0347">Helicase</keyword>
<dbReference type="InterPro" id="IPR013986">
    <property type="entry name" value="DExx_box_DNA_helicase_dom_sf"/>
</dbReference>
<evidence type="ECO:0000313" key="12">
    <source>
        <dbReference type="Proteomes" id="UP000256763"/>
    </source>
</evidence>
<dbReference type="Proteomes" id="UP000256763">
    <property type="component" value="Unassembled WGS sequence"/>
</dbReference>
<evidence type="ECO:0000256" key="5">
    <source>
        <dbReference type="ARBA" id="ARBA00022806"/>
    </source>
</evidence>
<dbReference type="InterPro" id="IPR006697">
    <property type="entry name" value="RecC"/>
</dbReference>
<comment type="caution">
    <text evidence="11">The sequence shown here is derived from an EMBL/GenBank/DDBJ whole genome shotgun (WGS) entry which is preliminary data.</text>
</comment>
<keyword evidence="3 10" id="KW-0227">DNA damage</keyword>
<evidence type="ECO:0000256" key="10">
    <source>
        <dbReference type="HAMAP-Rule" id="MF_01486"/>
    </source>
</evidence>
<dbReference type="GO" id="GO:0008854">
    <property type="term" value="F:exodeoxyribonuclease V activity"/>
    <property type="evidence" value="ECO:0007669"/>
    <property type="project" value="InterPro"/>
</dbReference>
<dbReference type="EMBL" id="NFZW01000016">
    <property type="protein sequence ID" value="RFA34402.1"/>
    <property type="molecule type" value="Genomic_DNA"/>
</dbReference>
<evidence type="ECO:0000256" key="4">
    <source>
        <dbReference type="ARBA" id="ARBA00022801"/>
    </source>
</evidence>
<dbReference type="RefSeq" id="WP_116302998.1">
    <property type="nucleotide sequence ID" value="NZ_NFZV01000016.1"/>
</dbReference>
<dbReference type="GO" id="GO:0005524">
    <property type="term" value="F:ATP binding"/>
    <property type="evidence" value="ECO:0007669"/>
    <property type="project" value="UniProtKB-UniRule"/>
</dbReference>
<keyword evidence="7 10" id="KW-0067">ATP-binding</keyword>
<dbReference type="Gene3D" id="3.40.50.10930">
    <property type="match status" value="1"/>
</dbReference>
<dbReference type="InterPro" id="IPR027417">
    <property type="entry name" value="P-loop_NTPase"/>
</dbReference>
<accession>A0A3E0WN64</accession>
<name>A0A3E0WN64_9GAMM</name>
<dbReference type="AlphaFoldDB" id="A0A3E0WN64"/>
<comment type="miscellaneous">
    <text evidence="10">In the RecBCD complex, RecB has a slow 3'-5' helicase, an exonuclease activity and loads RecA onto ssDNA, RecD has a fast 5'-3' helicase activity, while RecC stimulates the ATPase and processivity of the RecB helicase and contributes to recognition of the Chi site.</text>
</comment>
<keyword evidence="12" id="KW-1185">Reference proteome</keyword>
<evidence type="ECO:0000256" key="9">
    <source>
        <dbReference type="ARBA" id="ARBA00023204"/>
    </source>
</evidence>
<keyword evidence="4 10" id="KW-0378">Hydrolase</keyword>
<comment type="similarity">
    <text evidence="10">Belongs to the RecC family.</text>
</comment>
<evidence type="ECO:0000256" key="2">
    <source>
        <dbReference type="ARBA" id="ARBA00022741"/>
    </source>
</evidence>
<comment type="function">
    <text evidence="10">A helicase/nuclease that prepares dsDNA breaks (DSB) for recombinational DNA repair. Binds to DSBs and unwinds DNA via a highly rapid and processive ATP-dependent bidirectional helicase activity. Unwinds dsDNA until it encounters a Chi (crossover hotspot instigator) sequence from the 3' direction. Cuts ssDNA a few nucleotides 3' to the Chi site. The properties and activities of the enzyme are changed at Chi. The Chi-altered holoenzyme produces a long 3'-ssDNA overhang and facilitates RecA-binding to the ssDNA for homologous DNA recombination and repair. Holoenzyme degrades any linearized DNA that is unable to undergo homologous recombination. In the holoenzyme this subunit recognizes the wild-type Chi sequence, and when added to isolated RecB increases its ATP-dependent helicase processivity.</text>
</comment>
<comment type="subunit">
    <text evidence="10">Heterotrimer of RecB, RecC and RecD. All subunits contribute to DNA-binding.</text>
</comment>
<keyword evidence="9 10" id="KW-0234">DNA repair</keyword>
<dbReference type="GO" id="GO:0009338">
    <property type="term" value="C:exodeoxyribonuclease V complex"/>
    <property type="evidence" value="ECO:0007669"/>
    <property type="project" value="InterPro"/>
</dbReference>
<gene>
    <name evidence="10" type="primary">recC</name>
    <name evidence="11" type="ORF">CAL65_15295</name>
</gene>
<keyword evidence="2 10" id="KW-0547">Nucleotide-binding</keyword>
<dbReference type="Pfam" id="PF04257">
    <property type="entry name" value="Exonuc_V_gamma"/>
    <property type="match status" value="1"/>
</dbReference>
<keyword evidence="8 10" id="KW-0238">DNA-binding</keyword>
<evidence type="ECO:0000313" key="11">
    <source>
        <dbReference type="EMBL" id="RFA34402.1"/>
    </source>
</evidence>
<dbReference type="Gene3D" id="1.10.10.160">
    <property type="match status" value="1"/>
</dbReference>
<evidence type="ECO:0000256" key="1">
    <source>
        <dbReference type="ARBA" id="ARBA00022722"/>
    </source>
</evidence>
<dbReference type="GO" id="GO:0003677">
    <property type="term" value="F:DNA binding"/>
    <property type="evidence" value="ECO:0007669"/>
    <property type="project" value="UniProtKB-UniRule"/>
</dbReference>
<dbReference type="PANTHER" id="PTHR30591:SF1">
    <property type="entry name" value="RECBCD ENZYME SUBUNIT RECC"/>
    <property type="match status" value="1"/>
</dbReference>
<keyword evidence="1 10" id="KW-0540">Nuclease</keyword>
<protein>
    <recommendedName>
        <fullName evidence="10">RecBCD enzyme subunit RecC</fullName>
    </recommendedName>
    <alternativeName>
        <fullName evidence="10">Exonuclease V subunit RecC</fullName>
        <shortName evidence="10">ExoV subunit RecC</shortName>
    </alternativeName>
    <alternativeName>
        <fullName evidence="10">Helicase/nuclease RecBCD subunit RecC</fullName>
    </alternativeName>
</protein>